<proteinExistence type="predicted"/>
<protein>
    <submittedName>
        <fullName evidence="2">Uncharacterized protein</fullName>
    </submittedName>
</protein>
<dbReference type="EMBL" id="BJVS01000010">
    <property type="protein sequence ID" value="GEL54896.1"/>
    <property type="molecule type" value="Genomic_DNA"/>
</dbReference>
<name>A0AAN4U3W2_9PROT</name>
<feature type="region of interest" description="Disordered" evidence="1">
    <location>
        <begin position="178"/>
        <end position="238"/>
    </location>
</feature>
<evidence type="ECO:0000313" key="3">
    <source>
        <dbReference type="Proteomes" id="UP000321287"/>
    </source>
</evidence>
<dbReference type="Proteomes" id="UP000321287">
    <property type="component" value="Unassembled WGS sequence"/>
</dbReference>
<dbReference type="AlphaFoldDB" id="A0AAN4U3W2"/>
<evidence type="ECO:0000313" key="2">
    <source>
        <dbReference type="EMBL" id="GEL54896.1"/>
    </source>
</evidence>
<sequence length="1180" mass="128411">MIHFGSPYRNKTNVTHGYIMSDLFPMLSPETHKPELMAGTSTLSYGGGMASPPSEVGVGMADAGRAAEAASFAGGMSHDVITQLDLIQARAASIVELTARLGISAAQSGSNPSILREGSVETENAAGQAVAALLGMNGTPSSATQVGQQDALPKLQFLSAETAIQAVSPVVANQRAENELSSSAKSEAAPLPPSATSIPSPDAPTSLWDLEEDQQESDQTPHSRLVRSTGYTYDPSNGAFNGSYDYTPGGVINDYPSIDWNFLGGGGGGYVPLPTHGSTPDSGPPIPPYKPGDTGERIRTVEEIKQQALEIYGVEANENHIHFVQIQQRKLVPWDSLRNWLAHDDVAKNALVKVIEQTQGRPYDARDDEWIAVHQNEIGIDGKSLLQVRQELARWTAEHGGYDALYRHAHNRAPTEADRAYAATMIGNGWTAKDYLWNEIHGEAAAREYADTYRQVHGREPSAADIQFAQQKISDGASLQRYRWDEAHSDAVANQLREIVSTTQGRSYQDGDAAWVRARQDDLGNGNQTPAQIRQSIARWTADNGGYDATFQAVHGRAPGAGDRNYAATQIGNGWSVADYRWNEAHSVSAAQDYRVMFRNVAGKDPGDGDVQWLQNAVANGSNYVTLRQNLAWSDWGHDAVRNVYAQTAGIQNPTQVQYDVYQRELANGANVADITRKLAYSWEGHDAVRNVYARTAGIQNPTQVQYDVYQRELANGANVADITRKLAYSWEGHDAVRNVYARTAGIQNPTQVQYDVYQRELANGASVADITRKLAYSWEGHDAVQKAFARTAGIQNPTQSQYDWYQRALATGSSTLDITGGIARAWEGESAVRKAYTEAGGITPNDDQIRSWVNGLAQGTSYTDMRGTIAHNEGSVALKDIALKVLGRTISPEELATQQAELTNGRSIEEIRRNIIASPEAETHIRIFLAQDIGQITDQLIADGRTTLSHVTQAYQTLKTESTETLSNMANAYRNTYGNGSLLQSLMPHTWQDWLNLTATVMLFTPLGPEELAVEGAIIGGEKLLSAVFNVEERAAALSLESSGAAAILPESATGALDELATFLPKQEGRTLALDENTTVTQFAKPEGPNSLHFSGSNDQAVKSYFEKITGADKNPGLLGHRELPGGKEVYFIKTAKGEFRLRSKSTSSAKGGLDKWTIDLPRGLLNPAKPWLMEIKFY</sequence>
<organism evidence="2 3">
    <name type="scientific">Asaia bogorensis NBRC 16594</name>
    <dbReference type="NCBI Taxonomy" id="1231624"/>
    <lineage>
        <taxon>Bacteria</taxon>
        <taxon>Pseudomonadati</taxon>
        <taxon>Pseudomonadota</taxon>
        <taxon>Alphaproteobacteria</taxon>
        <taxon>Acetobacterales</taxon>
        <taxon>Acetobacteraceae</taxon>
        <taxon>Asaia</taxon>
    </lineage>
</organism>
<comment type="caution">
    <text evidence="2">The sequence shown here is derived from an EMBL/GenBank/DDBJ whole genome shotgun (WGS) entry which is preliminary data.</text>
</comment>
<gene>
    <name evidence="2" type="ORF">ABO01nite_29030</name>
</gene>
<keyword evidence="3" id="KW-1185">Reference proteome</keyword>
<evidence type="ECO:0000256" key="1">
    <source>
        <dbReference type="SAM" id="MobiDB-lite"/>
    </source>
</evidence>
<feature type="compositionally biased region" description="Polar residues" evidence="1">
    <location>
        <begin position="229"/>
        <end position="238"/>
    </location>
</feature>
<accession>A0AAN4U3W2</accession>
<reference evidence="2 3" key="1">
    <citation type="submission" date="2019-07" db="EMBL/GenBank/DDBJ databases">
        <title>Whole genome shotgun sequence of Asaia bogorensis NBRC 16594.</title>
        <authorList>
            <person name="Hosoyama A."/>
            <person name="Uohara A."/>
            <person name="Ohji S."/>
            <person name="Ichikawa N."/>
        </authorList>
    </citation>
    <scope>NUCLEOTIDE SEQUENCE [LARGE SCALE GENOMIC DNA]</scope>
    <source>
        <strain evidence="2 3">NBRC 16594</strain>
    </source>
</reference>